<feature type="transmembrane region" description="Helical" evidence="1">
    <location>
        <begin position="40"/>
        <end position="59"/>
    </location>
</feature>
<proteinExistence type="predicted"/>
<keyword evidence="1" id="KW-0812">Transmembrane</keyword>
<sequence>MLDPWSLSCFFVCFNLCLKLVDWFFYFFDVLMVNLIIRHHVSLSFNMFAFTNVLYFNLLQN</sequence>
<organism evidence="2">
    <name type="scientific">Rhizophora mucronata</name>
    <name type="common">Asiatic mangrove</name>
    <dbReference type="NCBI Taxonomy" id="61149"/>
    <lineage>
        <taxon>Eukaryota</taxon>
        <taxon>Viridiplantae</taxon>
        <taxon>Streptophyta</taxon>
        <taxon>Embryophyta</taxon>
        <taxon>Tracheophyta</taxon>
        <taxon>Spermatophyta</taxon>
        <taxon>Magnoliopsida</taxon>
        <taxon>eudicotyledons</taxon>
        <taxon>Gunneridae</taxon>
        <taxon>Pentapetalae</taxon>
        <taxon>rosids</taxon>
        <taxon>fabids</taxon>
        <taxon>Malpighiales</taxon>
        <taxon>Rhizophoraceae</taxon>
        <taxon>Rhizophora</taxon>
    </lineage>
</organism>
<keyword evidence="1" id="KW-1133">Transmembrane helix</keyword>
<accession>A0A2P2MS54</accession>
<dbReference type="AlphaFoldDB" id="A0A2P2MS54"/>
<feature type="transmembrane region" description="Helical" evidence="1">
    <location>
        <begin position="7"/>
        <end position="28"/>
    </location>
</feature>
<keyword evidence="1" id="KW-0472">Membrane</keyword>
<dbReference type="EMBL" id="GGEC01052558">
    <property type="protein sequence ID" value="MBX33042.1"/>
    <property type="molecule type" value="Transcribed_RNA"/>
</dbReference>
<evidence type="ECO:0000256" key="1">
    <source>
        <dbReference type="SAM" id="Phobius"/>
    </source>
</evidence>
<name>A0A2P2MS54_RHIMU</name>
<evidence type="ECO:0000313" key="2">
    <source>
        <dbReference type="EMBL" id="MBX33042.1"/>
    </source>
</evidence>
<reference evidence="2" key="1">
    <citation type="submission" date="2018-02" db="EMBL/GenBank/DDBJ databases">
        <title>Rhizophora mucronata_Transcriptome.</title>
        <authorList>
            <person name="Meera S.P."/>
            <person name="Sreeshan A."/>
            <person name="Augustine A."/>
        </authorList>
    </citation>
    <scope>NUCLEOTIDE SEQUENCE</scope>
    <source>
        <tissue evidence="2">Leaf</tissue>
    </source>
</reference>
<protein>
    <submittedName>
        <fullName evidence="2">Uncharacterized protein</fullName>
    </submittedName>
</protein>